<feature type="transmembrane region" description="Helical" evidence="6">
    <location>
        <begin position="195"/>
        <end position="216"/>
    </location>
</feature>
<feature type="transmembrane region" description="Helical" evidence="6">
    <location>
        <begin position="23"/>
        <end position="49"/>
    </location>
</feature>
<proteinExistence type="inferred from homology"/>
<name>A0A0N5BMP4_STREA</name>
<dbReference type="WBParaSite" id="SPAL_0000718300.1">
    <property type="protein sequence ID" value="SPAL_0000718300.1"/>
    <property type="gene ID" value="SPAL_0000718300"/>
</dbReference>
<evidence type="ECO:0000313" key="7">
    <source>
        <dbReference type="Proteomes" id="UP000046392"/>
    </source>
</evidence>
<dbReference type="CDD" id="cd00637">
    <property type="entry name" value="7tm_classA_rhodopsin-like"/>
    <property type="match status" value="1"/>
</dbReference>
<dbReference type="GO" id="GO:0004888">
    <property type="term" value="F:transmembrane signaling receptor activity"/>
    <property type="evidence" value="ECO:0007669"/>
    <property type="project" value="InterPro"/>
</dbReference>
<sequence>MTVYILFRIPRWGFYNNFMKNNIWTATMFHVLATQQTTFMFLITLFISINRCIAVKYPLSYKLYFSKSKIVFIILLFSIVLSTIIGLGTILFNPRYIKSNLYGYLAPSLTSKNEIYYQIFCEIFLFGIIYIATCTFNVMTILTLKNHNQLGNKYKKELYYTIYSTFIFITLSIVEAYYICKSINLKYEIKLFDHIIYYLYIVAFDLTSVGDFYFLIYSW</sequence>
<accession>A0A0N5BMP4</accession>
<keyword evidence="7" id="KW-1185">Reference proteome</keyword>
<keyword evidence="3 6" id="KW-0812">Transmembrane</keyword>
<protein>
    <recommendedName>
        <fullName evidence="6">Serpentine receptor class gamma</fullName>
    </recommendedName>
</protein>
<comment type="similarity">
    <text evidence="2 6">Belongs to the nematode receptor-like protein srg family.</text>
</comment>
<evidence type="ECO:0000256" key="4">
    <source>
        <dbReference type="ARBA" id="ARBA00022989"/>
    </source>
</evidence>
<organism evidence="7 8">
    <name type="scientific">Strongyloides papillosus</name>
    <name type="common">Intestinal threadworm</name>
    <dbReference type="NCBI Taxonomy" id="174720"/>
    <lineage>
        <taxon>Eukaryota</taxon>
        <taxon>Metazoa</taxon>
        <taxon>Ecdysozoa</taxon>
        <taxon>Nematoda</taxon>
        <taxon>Chromadorea</taxon>
        <taxon>Rhabditida</taxon>
        <taxon>Tylenchina</taxon>
        <taxon>Panagrolaimomorpha</taxon>
        <taxon>Strongyloidoidea</taxon>
        <taxon>Strongyloididae</taxon>
        <taxon>Strongyloides</taxon>
    </lineage>
</organism>
<feature type="transmembrane region" description="Helical" evidence="6">
    <location>
        <begin position="158"/>
        <end position="179"/>
    </location>
</feature>
<feature type="transmembrane region" description="Helical" evidence="6">
    <location>
        <begin position="115"/>
        <end position="138"/>
    </location>
</feature>
<feature type="transmembrane region" description="Helical" evidence="6">
    <location>
        <begin position="70"/>
        <end position="92"/>
    </location>
</feature>
<evidence type="ECO:0000256" key="2">
    <source>
        <dbReference type="ARBA" id="ARBA00005692"/>
    </source>
</evidence>
<dbReference type="AlphaFoldDB" id="A0A0N5BMP4"/>
<evidence type="ECO:0000256" key="5">
    <source>
        <dbReference type="ARBA" id="ARBA00023136"/>
    </source>
</evidence>
<dbReference type="Proteomes" id="UP000046392">
    <property type="component" value="Unplaced"/>
</dbReference>
<dbReference type="GO" id="GO:0007606">
    <property type="term" value="P:sensory perception of chemical stimulus"/>
    <property type="evidence" value="ECO:0007669"/>
    <property type="project" value="UniProtKB-UniRule"/>
</dbReference>
<dbReference type="InterPro" id="IPR000609">
    <property type="entry name" value="7TM_GPCR_serpentine_rcpt_Srg"/>
</dbReference>
<comment type="caution">
    <text evidence="6">Lacks conserved residue(s) required for the propagation of feature annotation.</text>
</comment>
<dbReference type="GO" id="GO:0016020">
    <property type="term" value="C:membrane"/>
    <property type="evidence" value="ECO:0007669"/>
    <property type="project" value="UniProtKB-SubCell"/>
</dbReference>
<dbReference type="Pfam" id="PF02118">
    <property type="entry name" value="Srg"/>
    <property type="match status" value="1"/>
</dbReference>
<dbReference type="SUPFAM" id="SSF81321">
    <property type="entry name" value="Family A G protein-coupled receptor-like"/>
    <property type="match status" value="1"/>
</dbReference>
<evidence type="ECO:0000256" key="1">
    <source>
        <dbReference type="ARBA" id="ARBA00004141"/>
    </source>
</evidence>
<keyword evidence="4 6" id="KW-1133">Transmembrane helix</keyword>
<comment type="subcellular location">
    <subcellularLocation>
        <location evidence="1">Membrane</location>
        <topology evidence="1">Multi-pass membrane protein</topology>
    </subcellularLocation>
</comment>
<evidence type="ECO:0000256" key="3">
    <source>
        <dbReference type="ARBA" id="ARBA00022692"/>
    </source>
</evidence>
<evidence type="ECO:0000313" key="8">
    <source>
        <dbReference type="WBParaSite" id="SPAL_0000718300.1"/>
    </source>
</evidence>
<keyword evidence="5 6" id="KW-0472">Membrane</keyword>
<evidence type="ECO:0000256" key="6">
    <source>
        <dbReference type="RuleBase" id="RU280813"/>
    </source>
</evidence>
<reference evidence="8" key="1">
    <citation type="submission" date="2017-02" db="UniProtKB">
        <authorList>
            <consortium name="WormBaseParasite"/>
        </authorList>
    </citation>
    <scope>IDENTIFICATION</scope>
</reference>
<dbReference type="Gene3D" id="1.20.1070.10">
    <property type="entry name" value="Rhodopsin 7-helix transmembrane proteins"/>
    <property type="match status" value="1"/>
</dbReference>